<protein>
    <submittedName>
        <fullName evidence="2">Uncharacterized protein</fullName>
    </submittedName>
</protein>
<organism evidence="2 3">
    <name type="scientific">Rangifer tarandus platyrhynchus</name>
    <name type="common">Svalbard reindeer</name>
    <dbReference type="NCBI Taxonomy" id="3082113"/>
    <lineage>
        <taxon>Eukaryota</taxon>
        <taxon>Metazoa</taxon>
        <taxon>Chordata</taxon>
        <taxon>Craniata</taxon>
        <taxon>Vertebrata</taxon>
        <taxon>Euteleostomi</taxon>
        <taxon>Mammalia</taxon>
        <taxon>Eutheria</taxon>
        <taxon>Laurasiatheria</taxon>
        <taxon>Artiodactyla</taxon>
        <taxon>Ruminantia</taxon>
        <taxon>Pecora</taxon>
        <taxon>Cervidae</taxon>
        <taxon>Odocoileinae</taxon>
        <taxon>Rangifer</taxon>
    </lineage>
</organism>
<gene>
    <name evidence="2" type="ORF">MRATA1EN1_LOCUS25008</name>
</gene>
<dbReference type="EMBL" id="OX459941">
    <property type="protein sequence ID" value="CAI9176046.1"/>
    <property type="molecule type" value="Genomic_DNA"/>
</dbReference>
<feature type="compositionally biased region" description="Pro residues" evidence="1">
    <location>
        <begin position="1"/>
        <end position="10"/>
    </location>
</feature>
<reference evidence="2" key="1">
    <citation type="submission" date="2023-04" db="EMBL/GenBank/DDBJ databases">
        <authorList>
            <consortium name="ELIXIR-Norway"/>
        </authorList>
    </citation>
    <scope>NUCLEOTIDE SEQUENCE [LARGE SCALE GENOMIC DNA]</scope>
</reference>
<keyword evidence="3" id="KW-1185">Reference proteome</keyword>
<evidence type="ECO:0000256" key="1">
    <source>
        <dbReference type="SAM" id="MobiDB-lite"/>
    </source>
</evidence>
<feature type="region of interest" description="Disordered" evidence="1">
    <location>
        <begin position="25"/>
        <end position="47"/>
    </location>
</feature>
<feature type="region of interest" description="Disordered" evidence="1">
    <location>
        <begin position="1"/>
        <end position="20"/>
    </location>
</feature>
<accession>A0ABN8ZSV4</accession>
<sequence>MPLPKHPPSPRQAALTQKHAALTQTRCPHQTPCPHPDMLPSPRHTRHMSCHSAFPGHHMCDCVHGFVWLNPSAFSLLAPEPRFLVTSPCPLVILTALGPGASAAPPPGRTGPVAHLSPP</sequence>
<proteinExistence type="predicted"/>
<name>A0ABN8ZSV4_RANTA</name>
<feature type="region of interest" description="Disordered" evidence="1">
    <location>
        <begin position="100"/>
        <end position="119"/>
    </location>
</feature>
<evidence type="ECO:0000313" key="2">
    <source>
        <dbReference type="EMBL" id="CAI9176046.1"/>
    </source>
</evidence>
<evidence type="ECO:0000313" key="3">
    <source>
        <dbReference type="Proteomes" id="UP001176941"/>
    </source>
</evidence>
<dbReference type="Proteomes" id="UP001176941">
    <property type="component" value="Chromosome 5"/>
</dbReference>